<proteinExistence type="predicted"/>
<gene>
    <name evidence="1" type="ORF">BpHYR1_007282</name>
</gene>
<evidence type="ECO:0000313" key="2">
    <source>
        <dbReference type="Proteomes" id="UP000276133"/>
    </source>
</evidence>
<keyword evidence="2" id="KW-1185">Reference proteome</keyword>
<comment type="caution">
    <text evidence="1">The sequence shown here is derived from an EMBL/GenBank/DDBJ whole genome shotgun (WGS) entry which is preliminary data.</text>
</comment>
<evidence type="ECO:0000313" key="1">
    <source>
        <dbReference type="EMBL" id="RNA05705.1"/>
    </source>
</evidence>
<organism evidence="1 2">
    <name type="scientific">Brachionus plicatilis</name>
    <name type="common">Marine rotifer</name>
    <name type="synonym">Brachionus muelleri</name>
    <dbReference type="NCBI Taxonomy" id="10195"/>
    <lineage>
        <taxon>Eukaryota</taxon>
        <taxon>Metazoa</taxon>
        <taxon>Spiralia</taxon>
        <taxon>Gnathifera</taxon>
        <taxon>Rotifera</taxon>
        <taxon>Eurotatoria</taxon>
        <taxon>Monogononta</taxon>
        <taxon>Pseudotrocha</taxon>
        <taxon>Ploima</taxon>
        <taxon>Brachionidae</taxon>
        <taxon>Brachionus</taxon>
    </lineage>
</organism>
<protein>
    <submittedName>
        <fullName evidence="1">Uncharacterized protein</fullName>
    </submittedName>
</protein>
<dbReference type="AlphaFoldDB" id="A0A3M7Q3Z5"/>
<name>A0A3M7Q3Z5_BRAPC</name>
<dbReference type="Proteomes" id="UP000276133">
    <property type="component" value="Unassembled WGS sequence"/>
</dbReference>
<reference evidence="1 2" key="1">
    <citation type="journal article" date="2018" name="Sci. Rep.">
        <title>Genomic signatures of local adaptation to the degree of environmental predictability in rotifers.</title>
        <authorList>
            <person name="Franch-Gras L."/>
            <person name="Hahn C."/>
            <person name="Garcia-Roger E.M."/>
            <person name="Carmona M.J."/>
            <person name="Serra M."/>
            <person name="Gomez A."/>
        </authorList>
    </citation>
    <scope>NUCLEOTIDE SEQUENCE [LARGE SCALE GENOMIC DNA]</scope>
    <source>
        <strain evidence="1">HYR1</strain>
    </source>
</reference>
<dbReference type="EMBL" id="REGN01007627">
    <property type="protein sequence ID" value="RNA05705.1"/>
    <property type="molecule type" value="Genomic_DNA"/>
</dbReference>
<accession>A0A3M7Q3Z5</accession>
<sequence length="64" mass="7265">MNALKAISYSFFNQNLIRSIQSCLKGTKKSPSPDFFQASYQKMVIPKHGPGLFEPKARTPDKIY</sequence>